<evidence type="ECO:0000259" key="1">
    <source>
        <dbReference type="PROSITE" id="PS51352"/>
    </source>
</evidence>
<feature type="domain" description="Thioredoxin" evidence="1">
    <location>
        <begin position="141"/>
        <end position="310"/>
    </location>
</feature>
<reference evidence="2" key="1">
    <citation type="submission" date="2019-08" db="EMBL/GenBank/DDBJ databases">
        <title>The improved chromosome-level genome for the pearl oyster Pinctada fucata martensii using PacBio sequencing and Hi-C.</title>
        <authorList>
            <person name="Zheng Z."/>
        </authorList>
    </citation>
    <scope>NUCLEOTIDE SEQUENCE</scope>
    <source>
        <strain evidence="2">ZZ-2019</strain>
        <tissue evidence="2">Adductor muscle</tissue>
    </source>
</reference>
<keyword evidence="3" id="KW-1185">Reference proteome</keyword>
<proteinExistence type="predicted"/>
<dbReference type="GO" id="GO:0005634">
    <property type="term" value="C:nucleus"/>
    <property type="evidence" value="ECO:0007669"/>
    <property type="project" value="TreeGrafter"/>
</dbReference>
<dbReference type="PANTHER" id="PTHR46472">
    <property type="entry name" value="NUCLEOREDOXIN"/>
    <property type="match status" value="1"/>
</dbReference>
<gene>
    <name evidence="2" type="ORF">FSP39_006734</name>
</gene>
<dbReference type="GO" id="GO:0004791">
    <property type="term" value="F:thioredoxin-disulfide reductase (NADPH) activity"/>
    <property type="evidence" value="ECO:0007669"/>
    <property type="project" value="TreeGrafter"/>
</dbReference>
<feature type="domain" description="Thioredoxin" evidence="1">
    <location>
        <begin position="3"/>
        <end position="131"/>
    </location>
</feature>
<dbReference type="Proteomes" id="UP001186944">
    <property type="component" value="Unassembled WGS sequence"/>
</dbReference>
<evidence type="ECO:0000313" key="2">
    <source>
        <dbReference type="EMBL" id="KAK3084014.1"/>
    </source>
</evidence>
<dbReference type="InterPro" id="IPR036249">
    <property type="entry name" value="Thioredoxin-like_sf"/>
</dbReference>
<dbReference type="InterPro" id="IPR012336">
    <property type="entry name" value="Thioredoxin-like_fold"/>
</dbReference>
<sequence>MAKKLEYLLGEYLISSDSDTEVKVPVHSLCGKNRIIGIYFSADWCPPCKSFTPLLTEFYERLKKSNSDTKFEVVFVSWDKDENSFKDYFSQMPWLALPYDPEKKGKLVKKFRVQGIPKLVLLDGETGQTITCEGYSCLTDDKNGDEFPWRRKQFCDVIQGTLLTPERKEVDAMDVLRDKIVGLYFSAHWCPPCRSFTPQLVHVYQSLRSLQRPFEVVLVSSDRCQESFMKYFETMPWYAVPFGDPRITKLKGVFPVDGIPTLVVLDDKGEIITMNGRGAVMADEDCMDFPWYPKPVNELTGNAAVQLNESPCLVLFTGCDEKDIDDGYDALIESATEEHRKGEDQDLLFFFAADDEIVDSVRKFAHLDNRCPLLVVLDCPESKVYISPETKITKEVVRDFVQGYSAGTLEFKSLKL</sequence>
<dbReference type="EMBL" id="VSWD01000013">
    <property type="protein sequence ID" value="KAK3084014.1"/>
    <property type="molecule type" value="Genomic_DNA"/>
</dbReference>
<accession>A0AA88XEU4</accession>
<comment type="caution">
    <text evidence="2">The sequence shown here is derived from an EMBL/GenBank/DDBJ whole genome shotgun (WGS) entry which is preliminary data.</text>
</comment>
<dbReference type="SUPFAM" id="SSF52833">
    <property type="entry name" value="Thioredoxin-like"/>
    <property type="match status" value="2"/>
</dbReference>
<dbReference type="PANTHER" id="PTHR46472:SF1">
    <property type="entry name" value="NUCLEOREDOXIN"/>
    <property type="match status" value="1"/>
</dbReference>
<name>A0AA88XEU4_PINIB</name>
<organism evidence="2 3">
    <name type="scientific">Pinctada imbricata</name>
    <name type="common">Atlantic pearl-oyster</name>
    <name type="synonym">Pinctada martensii</name>
    <dbReference type="NCBI Taxonomy" id="66713"/>
    <lineage>
        <taxon>Eukaryota</taxon>
        <taxon>Metazoa</taxon>
        <taxon>Spiralia</taxon>
        <taxon>Lophotrochozoa</taxon>
        <taxon>Mollusca</taxon>
        <taxon>Bivalvia</taxon>
        <taxon>Autobranchia</taxon>
        <taxon>Pteriomorphia</taxon>
        <taxon>Pterioida</taxon>
        <taxon>Pterioidea</taxon>
        <taxon>Pteriidae</taxon>
        <taxon>Pinctada</taxon>
    </lineage>
</organism>
<dbReference type="Gene3D" id="3.40.30.10">
    <property type="entry name" value="Glutaredoxin"/>
    <property type="match status" value="3"/>
</dbReference>
<dbReference type="PROSITE" id="PS51352">
    <property type="entry name" value="THIOREDOXIN_2"/>
    <property type="match status" value="2"/>
</dbReference>
<protein>
    <recommendedName>
        <fullName evidence="1">Thioredoxin domain-containing protein</fullName>
    </recommendedName>
</protein>
<dbReference type="GO" id="GO:0030178">
    <property type="term" value="P:negative regulation of Wnt signaling pathway"/>
    <property type="evidence" value="ECO:0007669"/>
    <property type="project" value="TreeGrafter"/>
</dbReference>
<dbReference type="GO" id="GO:0031397">
    <property type="term" value="P:negative regulation of protein ubiquitination"/>
    <property type="evidence" value="ECO:0007669"/>
    <property type="project" value="TreeGrafter"/>
</dbReference>
<dbReference type="AlphaFoldDB" id="A0AA88XEU4"/>
<dbReference type="Pfam" id="PF13905">
    <property type="entry name" value="Thioredoxin_8"/>
    <property type="match status" value="2"/>
</dbReference>
<dbReference type="InterPro" id="IPR013766">
    <property type="entry name" value="Thioredoxin_domain"/>
</dbReference>
<evidence type="ECO:0000313" key="3">
    <source>
        <dbReference type="Proteomes" id="UP001186944"/>
    </source>
</evidence>